<organism evidence="8 9">
    <name type="scientific">Micrococcus flavus</name>
    <dbReference type="NCBI Taxonomy" id="384602"/>
    <lineage>
        <taxon>Bacteria</taxon>
        <taxon>Bacillati</taxon>
        <taxon>Actinomycetota</taxon>
        <taxon>Actinomycetes</taxon>
        <taxon>Micrococcales</taxon>
        <taxon>Micrococcaceae</taxon>
        <taxon>Micrococcus</taxon>
    </lineage>
</organism>
<evidence type="ECO:0000256" key="1">
    <source>
        <dbReference type="ARBA" id="ARBA00004651"/>
    </source>
</evidence>
<feature type="transmembrane region" description="Helical" evidence="7">
    <location>
        <begin position="239"/>
        <end position="259"/>
    </location>
</feature>
<dbReference type="Pfam" id="PF02653">
    <property type="entry name" value="BPD_transp_2"/>
    <property type="match status" value="1"/>
</dbReference>
<feature type="compositionally biased region" description="Low complexity" evidence="6">
    <location>
        <begin position="422"/>
        <end position="446"/>
    </location>
</feature>
<proteinExistence type="predicted"/>
<comment type="caution">
    <text evidence="8">The sequence shown here is derived from an EMBL/GenBank/DDBJ whole genome shotgun (WGS) entry which is preliminary data.</text>
</comment>
<comment type="subcellular location">
    <subcellularLocation>
        <location evidence="1">Cell membrane</location>
        <topology evidence="1">Multi-pass membrane protein</topology>
    </subcellularLocation>
</comment>
<dbReference type="OrthoDB" id="45037at2"/>
<feature type="transmembrane region" description="Helical" evidence="7">
    <location>
        <begin position="289"/>
        <end position="308"/>
    </location>
</feature>
<evidence type="ECO:0000256" key="3">
    <source>
        <dbReference type="ARBA" id="ARBA00022692"/>
    </source>
</evidence>
<dbReference type="EMBL" id="JACHMC010000001">
    <property type="protein sequence ID" value="MBB4883351.1"/>
    <property type="molecule type" value="Genomic_DNA"/>
</dbReference>
<evidence type="ECO:0000256" key="6">
    <source>
        <dbReference type="SAM" id="MobiDB-lite"/>
    </source>
</evidence>
<keyword evidence="8" id="KW-0762">Sugar transport</keyword>
<dbReference type="RefSeq" id="WP_135030101.1">
    <property type="nucleotide sequence ID" value="NZ_BMLA01000002.1"/>
</dbReference>
<keyword evidence="9" id="KW-1185">Reference proteome</keyword>
<evidence type="ECO:0000256" key="5">
    <source>
        <dbReference type="ARBA" id="ARBA00023136"/>
    </source>
</evidence>
<sequence>MSTAVAERPAGTSTPRGESAFRRIVSGNGMVTLLAVLLSLIISAVLIVLTDEDVQESAGYLLARPADALRAAWEAVSGAYAALFRGSILNYRADTAADMFRPLTETLTVATPLIIVSLGVAIAFRAGLFNIGAQGQFIFGAMFATWFGVHLDLPFGVHLLLVMAMAILGGVLWGGVVGVLKAWTGAHEVILTIMLNYVAVNLLAYLLNTPVLRRAGTTNPVSDFLPATAMFPKLLGDGFRLHAGFLVALLATAFAWWLMSRSTLGFRLRAVGANPDAARTAGMSVKGTYVAAMALSGGLAGLAGMAHVSGTEGSLNTSVAGSFGFDAITVALLGRSHPVGVLFAGLLFGALRAGGVTMQTETGVPIDIVLVVQSMIVLFIAAPPLVRAIFRLPAPGAARARRSADPVTQSAVAGAAVTGAAGQSATPSAQTQDAAVSASAADAPAEQDGDPHREKGQAL</sequence>
<feature type="transmembrane region" description="Helical" evidence="7">
    <location>
        <begin position="189"/>
        <end position="207"/>
    </location>
</feature>
<dbReference type="GO" id="GO:0005886">
    <property type="term" value="C:plasma membrane"/>
    <property type="evidence" value="ECO:0007669"/>
    <property type="project" value="UniProtKB-SubCell"/>
</dbReference>
<keyword evidence="5 7" id="KW-0472">Membrane</keyword>
<name>A0A4Y8X1L5_9MICC</name>
<feature type="transmembrane region" description="Helical" evidence="7">
    <location>
        <begin position="107"/>
        <end position="124"/>
    </location>
</feature>
<feature type="transmembrane region" description="Helical" evidence="7">
    <location>
        <begin position="131"/>
        <end position="149"/>
    </location>
</feature>
<feature type="transmembrane region" description="Helical" evidence="7">
    <location>
        <begin position="155"/>
        <end position="177"/>
    </location>
</feature>
<feature type="transmembrane region" description="Helical" evidence="7">
    <location>
        <begin position="364"/>
        <end position="382"/>
    </location>
</feature>
<keyword evidence="8" id="KW-0813">Transport</keyword>
<reference evidence="8 9" key="1">
    <citation type="submission" date="2020-08" db="EMBL/GenBank/DDBJ databases">
        <title>Sequencing the genomes of 1000 actinobacteria strains.</title>
        <authorList>
            <person name="Klenk H.-P."/>
        </authorList>
    </citation>
    <scope>NUCLEOTIDE SEQUENCE [LARGE SCALE GENOMIC DNA]</scope>
    <source>
        <strain evidence="8 9">DSM 19079</strain>
    </source>
</reference>
<feature type="transmembrane region" description="Helical" evidence="7">
    <location>
        <begin position="31"/>
        <end position="50"/>
    </location>
</feature>
<dbReference type="Proteomes" id="UP000560081">
    <property type="component" value="Unassembled WGS sequence"/>
</dbReference>
<feature type="region of interest" description="Disordered" evidence="6">
    <location>
        <begin position="422"/>
        <end position="459"/>
    </location>
</feature>
<evidence type="ECO:0000256" key="7">
    <source>
        <dbReference type="SAM" id="Phobius"/>
    </source>
</evidence>
<feature type="compositionally biased region" description="Basic and acidic residues" evidence="6">
    <location>
        <begin position="449"/>
        <end position="459"/>
    </location>
</feature>
<evidence type="ECO:0000313" key="8">
    <source>
        <dbReference type="EMBL" id="MBB4883351.1"/>
    </source>
</evidence>
<dbReference type="GO" id="GO:0022857">
    <property type="term" value="F:transmembrane transporter activity"/>
    <property type="evidence" value="ECO:0007669"/>
    <property type="project" value="InterPro"/>
</dbReference>
<dbReference type="InterPro" id="IPR001851">
    <property type="entry name" value="ABC_transp_permease"/>
</dbReference>
<dbReference type="AlphaFoldDB" id="A0A4Y8X1L5"/>
<dbReference type="CDD" id="cd06580">
    <property type="entry name" value="TM_PBP1_transp_TpRbsC_like"/>
    <property type="match status" value="1"/>
</dbReference>
<evidence type="ECO:0000256" key="4">
    <source>
        <dbReference type="ARBA" id="ARBA00022989"/>
    </source>
</evidence>
<evidence type="ECO:0000313" key="9">
    <source>
        <dbReference type="Proteomes" id="UP000560081"/>
    </source>
</evidence>
<evidence type="ECO:0000256" key="2">
    <source>
        <dbReference type="ARBA" id="ARBA00022475"/>
    </source>
</evidence>
<keyword evidence="2" id="KW-1003">Cell membrane</keyword>
<feature type="transmembrane region" description="Helical" evidence="7">
    <location>
        <begin position="340"/>
        <end position="358"/>
    </location>
</feature>
<gene>
    <name evidence="8" type="ORF">BJ976_001702</name>
</gene>
<dbReference type="PANTHER" id="PTHR47089">
    <property type="entry name" value="ABC TRANSPORTER, PERMEASE PROTEIN"/>
    <property type="match status" value="1"/>
</dbReference>
<protein>
    <submittedName>
        <fullName evidence="8">Simple sugar transport system permease protein</fullName>
    </submittedName>
</protein>
<accession>A0A4Y8X1L5</accession>
<dbReference type="PANTHER" id="PTHR47089:SF1">
    <property type="entry name" value="GUANOSINE ABC TRANSPORTER PERMEASE PROTEIN NUPP"/>
    <property type="match status" value="1"/>
</dbReference>
<keyword evidence="3 7" id="KW-0812">Transmembrane</keyword>
<keyword evidence="4 7" id="KW-1133">Transmembrane helix</keyword>